<evidence type="ECO:0000313" key="7">
    <source>
        <dbReference type="EMBL" id="AGL02142.1"/>
    </source>
</evidence>
<dbReference type="CDD" id="cd01856">
    <property type="entry name" value="YlqF"/>
    <property type="match status" value="1"/>
</dbReference>
<dbReference type="InterPro" id="IPR027417">
    <property type="entry name" value="P-loop_NTPase"/>
</dbReference>
<dbReference type="AlphaFoldDB" id="R4KKN8"/>
<dbReference type="HOGENOM" id="CLU_011106_1_0_9"/>
<dbReference type="STRING" id="767817.Desgi_2738"/>
<dbReference type="KEGG" id="dgi:Desgi_2738"/>
<dbReference type="GO" id="GO:0005737">
    <property type="term" value="C:cytoplasm"/>
    <property type="evidence" value="ECO:0007669"/>
    <property type="project" value="UniProtKB-SubCell"/>
</dbReference>
<dbReference type="GO" id="GO:0005525">
    <property type="term" value="F:GTP binding"/>
    <property type="evidence" value="ECO:0007669"/>
    <property type="project" value="UniProtKB-KW"/>
</dbReference>
<keyword evidence="2 4" id="KW-0547">Nucleotide-binding</keyword>
<keyword evidence="3 4" id="KW-0342">GTP-binding</keyword>
<dbReference type="PIRSF" id="PIRSF006230">
    <property type="entry name" value="MG442"/>
    <property type="match status" value="1"/>
</dbReference>
<dbReference type="InterPro" id="IPR016478">
    <property type="entry name" value="GTPase_MTG1"/>
</dbReference>
<dbReference type="EMBL" id="CP003273">
    <property type="protein sequence ID" value="AGL02142.1"/>
    <property type="molecule type" value="Genomic_DNA"/>
</dbReference>
<dbReference type="FunFam" id="3.40.50.300:FF:000590">
    <property type="entry name" value="Ribosome biogenesis GTPase A"/>
    <property type="match status" value="1"/>
</dbReference>
<dbReference type="GO" id="GO:0003924">
    <property type="term" value="F:GTPase activity"/>
    <property type="evidence" value="ECO:0007669"/>
    <property type="project" value="TreeGrafter"/>
</dbReference>
<keyword evidence="4" id="KW-0963">Cytoplasm</keyword>
<name>R4KKN8_9FIRM</name>
<keyword evidence="8" id="KW-1185">Reference proteome</keyword>
<evidence type="ECO:0000313" key="8">
    <source>
        <dbReference type="Proteomes" id="UP000013520"/>
    </source>
</evidence>
<feature type="binding site" evidence="5">
    <location>
        <begin position="58"/>
        <end position="61"/>
    </location>
    <ligand>
        <name>GTP</name>
        <dbReference type="ChEBI" id="CHEBI:37565"/>
    </ligand>
</feature>
<evidence type="ECO:0000259" key="6">
    <source>
        <dbReference type="PROSITE" id="PS51721"/>
    </source>
</evidence>
<dbReference type="InterPro" id="IPR019991">
    <property type="entry name" value="GTP-bd_ribosome_bgen"/>
</dbReference>
<dbReference type="PROSITE" id="PS51721">
    <property type="entry name" value="G_CP"/>
    <property type="match status" value="1"/>
</dbReference>
<evidence type="ECO:0000256" key="2">
    <source>
        <dbReference type="ARBA" id="ARBA00022741"/>
    </source>
</evidence>
<dbReference type="Proteomes" id="UP000013520">
    <property type="component" value="Chromosome"/>
</dbReference>
<protein>
    <recommendedName>
        <fullName evidence="1 4">Ribosome biogenesis GTPase A</fullName>
    </recommendedName>
</protein>
<dbReference type="GO" id="GO:0006412">
    <property type="term" value="P:translation"/>
    <property type="evidence" value="ECO:0007669"/>
    <property type="project" value="TreeGrafter"/>
</dbReference>
<comment type="similarity">
    <text evidence="4">Belongs to the TRAFAC class YlqF/YawG GTPase family. MTG1 subfamily.</text>
</comment>
<dbReference type="InterPro" id="IPR006073">
    <property type="entry name" value="GTP-bd"/>
</dbReference>
<feature type="domain" description="CP-type G" evidence="6">
    <location>
        <begin position="14"/>
        <end position="178"/>
    </location>
</feature>
<dbReference type="RefSeq" id="WP_006521873.1">
    <property type="nucleotide sequence ID" value="NC_021184.1"/>
</dbReference>
<dbReference type="PANTHER" id="PTHR45782">
    <property type="entry name" value="MITOCHONDRIAL RIBOSOME-ASSOCIATED GTPASE 1"/>
    <property type="match status" value="1"/>
</dbReference>
<reference evidence="7 8" key="1">
    <citation type="submission" date="2012-01" db="EMBL/GenBank/DDBJ databases">
        <title>Complete sequence of Desulfotomaculum gibsoniae DSM 7213.</title>
        <authorList>
            <consortium name="US DOE Joint Genome Institute"/>
            <person name="Lucas S."/>
            <person name="Han J."/>
            <person name="Lapidus A."/>
            <person name="Cheng J.-F."/>
            <person name="Goodwin L."/>
            <person name="Pitluck S."/>
            <person name="Peters L."/>
            <person name="Ovchinnikova G."/>
            <person name="Teshima H."/>
            <person name="Detter J.C."/>
            <person name="Han C."/>
            <person name="Tapia R."/>
            <person name="Land M."/>
            <person name="Hauser L."/>
            <person name="Kyrpides N."/>
            <person name="Ivanova N."/>
            <person name="Pagani I."/>
            <person name="Parshina S."/>
            <person name="Plugge C."/>
            <person name="Muyzer G."/>
            <person name="Kuever J."/>
            <person name="Ivanova A."/>
            <person name="Nazina T."/>
            <person name="Klenk H.-P."/>
            <person name="Brambilla E."/>
            <person name="Spring S."/>
            <person name="Stams A.F."/>
            <person name="Woyke T."/>
        </authorList>
    </citation>
    <scope>NUCLEOTIDE SEQUENCE [LARGE SCALE GENOMIC DNA]</scope>
    <source>
        <strain evidence="7 8">DSM 7213</strain>
    </source>
</reference>
<comment type="function">
    <text evidence="4">Required for a late step of 50S ribosomal subunit assembly. Has GTPase activity.</text>
</comment>
<dbReference type="Gene3D" id="3.40.50.300">
    <property type="entry name" value="P-loop containing nucleotide triphosphate hydrolases"/>
    <property type="match status" value="1"/>
</dbReference>
<sequence>MDIQWYPGHMAKARRQVQQNLQMVDVVIELLDARIPASSRNPDINAILKDKPRLVVLNKSDLADPEITAVWLDYFTSKGLPAVAVDAHHGAGVKKMVALTERLAQPAIKKYMARGRLARLARCMVVGVPNVGKSMLINRLAGKKAARTGNRPGVTRGEQWIKLGGKLELLDTPGILWPKFEDPETAYKLAVTGAIKEQIYNPEEICTKLVQWLLDNAPDALAKRYKLRDLPENVWEVIEKIGVYRGFYLSGGRIDEYKTAVFIIKEFREGSLGKYSLELPLQ</sequence>
<dbReference type="OrthoDB" id="9779790at2"/>
<dbReference type="Pfam" id="PF01926">
    <property type="entry name" value="MMR_HSR1"/>
    <property type="match status" value="1"/>
</dbReference>
<evidence type="ECO:0000256" key="1">
    <source>
        <dbReference type="ARBA" id="ARBA00014898"/>
    </source>
</evidence>
<gene>
    <name evidence="7" type="ORF">Desgi_2738</name>
</gene>
<evidence type="ECO:0000256" key="4">
    <source>
        <dbReference type="PIRNR" id="PIRNR006230"/>
    </source>
</evidence>
<dbReference type="Gene3D" id="1.10.1580.10">
    <property type="match status" value="1"/>
</dbReference>
<proteinExistence type="inferred from homology"/>
<evidence type="ECO:0000256" key="3">
    <source>
        <dbReference type="ARBA" id="ARBA00023134"/>
    </source>
</evidence>
<organism evidence="7 8">
    <name type="scientific">Desulfoscipio gibsoniae DSM 7213</name>
    <dbReference type="NCBI Taxonomy" id="767817"/>
    <lineage>
        <taxon>Bacteria</taxon>
        <taxon>Bacillati</taxon>
        <taxon>Bacillota</taxon>
        <taxon>Clostridia</taxon>
        <taxon>Eubacteriales</taxon>
        <taxon>Desulfallaceae</taxon>
        <taxon>Desulfoscipio</taxon>
    </lineage>
</organism>
<dbReference type="eggNOG" id="COG1161">
    <property type="taxonomic scope" value="Bacteria"/>
</dbReference>
<dbReference type="SUPFAM" id="SSF52540">
    <property type="entry name" value="P-loop containing nucleoside triphosphate hydrolases"/>
    <property type="match status" value="1"/>
</dbReference>
<dbReference type="NCBIfam" id="TIGR03596">
    <property type="entry name" value="GTPase_YlqF"/>
    <property type="match status" value="1"/>
</dbReference>
<accession>R4KKN8</accession>
<evidence type="ECO:0000256" key="5">
    <source>
        <dbReference type="PIRSR" id="PIRSR006230-1"/>
    </source>
</evidence>
<feature type="binding site" evidence="5">
    <location>
        <position position="174"/>
    </location>
    <ligand>
        <name>GTP</name>
        <dbReference type="ChEBI" id="CHEBI:37565"/>
    </ligand>
</feature>
<dbReference type="InterPro" id="IPR023179">
    <property type="entry name" value="GTP-bd_ortho_bundle_sf"/>
</dbReference>
<dbReference type="InterPro" id="IPR030378">
    <property type="entry name" value="G_CP_dom"/>
</dbReference>
<comment type="subcellular location">
    <subcellularLocation>
        <location evidence="4">Cytoplasm</location>
    </subcellularLocation>
</comment>
<dbReference type="PANTHER" id="PTHR45782:SF4">
    <property type="entry name" value="MITOCHONDRIAL RIBOSOME-ASSOCIATED GTPASE 1"/>
    <property type="match status" value="1"/>
</dbReference>